<keyword evidence="1" id="KW-0812">Transmembrane</keyword>
<dbReference type="AlphaFoldDB" id="A0A9P5CEK3"/>
<evidence type="ECO:0000256" key="1">
    <source>
        <dbReference type="SAM" id="Phobius"/>
    </source>
</evidence>
<keyword evidence="1" id="KW-0472">Membrane</keyword>
<accession>A0A9P5CEK3</accession>
<keyword evidence="1" id="KW-1133">Transmembrane helix</keyword>
<evidence type="ECO:0000313" key="3">
    <source>
        <dbReference type="Proteomes" id="UP000801864"/>
    </source>
</evidence>
<dbReference type="EMBL" id="QLNT01000004">
    <property type="protein sequence ID" value="KAF3074625.1"/>
    <property type="molecule type" value="Genomic_DNA"/>
</dbReference>
<evidence type="ECO:0008006" key="4">
    <source>
        <dbReference type="Google" id="ProtNLM"/>
    </source>
</evidence>
<organism evidence="2 3">
    <name type="scientific">Trichoderma lentiforme</name>
    <dbReference type="NCBI Taxonomy" id="1567552"/>
    <lineage>
        <taxon>Eukaryota</taxon>
        <taxon>Fungi</taxon>
        <taxon>Dikarya</taxon>
        <taxon>Ascomycota</taxon>
        <taxon>Pezizomycotina</taxon>
        <taxon>Sordariomycetes</taxon>
        <taxon>Hypocreomycetidae</taxon>
        <taxon>Hypocreales</taxon>
        <taxon>Hypocreaceae</taxon>
        <taxon>Trichoderma</taxon>
    </lineage>
</organism>
<keyword evidence="3" id="KW-1185">Reference proteome</keyword>
<evidence type="ECO:0000313" key="2">
    <source>
        <dbReference type="EMBL" id="KAF3074625.1"/>
    </source>
</evidence>
<reference evidence="2 3" key="1">
    <citation type="submission" date="2018-06" db="EMBL/GenBank/DDBJ databases">
        <title>Genome analysis of cellulolytic fungus Trichoderma lentiforme CFAM-422.</title>
        <authorList>
            <person name="Steindorff A.S."/>
            <person name="Formighieri E.F."/>
            <person name="Midorikawa G.E.O."/>
            <person name="Tamietti M.S."/>
            <person name="Ramos E.Z."/>
            <person name="Silva A.S."/>
            <person name="Bon E.P.S."/>
            <person name="Mendes T.D."/>
            <person name="Damaso M.C.T."/>
            <person name="Favaro L.C.L."/>
        </authorList>
    </citation>
    <scope>NUCLEOTIDE SEQUENCE [LARGE SCALE GENOMIC DNA]</scope>
    <source>
        <strain evidence="2 3">CFAM-422</strain>
    </source>
</reference>
<gene>
    <name evidence="2" type="ORF">CFAM422_002655</name>
</gene>
<dbReference type="Proteomes" id="UP000801864">
    <property type="component" value="Unassembled WGS sequence"/>
</dbReference>
<feature type="transmembrane region" description="Helical" evidence="1">
    <location>
        <begin position="97"/>
        <end position="119"/>
    </location>
</feature>
<name>A0A9P5CEK3_9HYPO</name>
<protein>
    <recommendedName>
        <fullName evidence="4">Transmembrane protein</fullName>
    </recommendedName>
</protein>
<sequence>MALKSMQYSSCVFSPGFEARLGPFRLNKSSDVPPPSPSSLAGTARLCPLVLRRLAASETSMETYDPLAVCQASSRTPARAQPTRDALDKASKEPRSAICLSVALIGFLLSLTGTGAAFAPAPLVRGFAFQLVTTLSSRRRLLLIPNSIREAVLQSHPRRALMWS</sequence>
<comment type="caution">
    <text evidence="2">The sequence shown here is derived from an EMBL/GenBank/DDBJ whole genome shotgun (WGS) entry which is preliminary data.</text>
</comment>
<proteinExistence type="predicted"/>